<protein>
    <recommendedName>
        <fullName evidence="2">non-specific serine/threonine protein kinase</fullName>
        <ecNumber evidence="2">2.7.11.1</ecNumber>
    </recommendedName>
</protein>
<evidence type="ECO:0000256" key="7">
    <source>
        <dbReference type="ARBA" id="ARBA00022692"/>
    </source>
</evidence>
<evidence type="ECO:0000256" key="12">
    <source>
        <dbReference type="ARBA" id="ARBA00022840"/>
    </source>
</evidence>
<keyword evidence="6" id="KW-0808">Transferase</keyword>
<feature type="binding site" evidence="20">
    <location>
        <position position="517"/>
    </location>
    <ligand>
        <name>ATP</name>
        <dbReference type="ChEBI" id="CHEBI:30616"/>
    </ligand>
</feature>
<evidence type="ECO:0000256" key="2">
    <source>
        <dbReference type="ARBA" id="ARBA00012513"/>
    </source>
</evidence>
<keyword evidence="9" id="KW-0430">Lectin</keyword>
<feature type="transmembrane region" description="Helical" evidence="21">
    <location>
        <begin position="415"/>
        <end position="436"/>
    </location>
</feature>
<feature type="signal peptide" evidence="22">
    <location>
        <begin position="1"/>
        <end position="25"/>
    </location>
</feature>
<keyword evidence="15" id="KW-1015">Disulfide bond</keyword>
<evidence type="ECO:0000256" key="17">
    <source>
        <dbReference type="ARBA" id="ARBA00023180"/>
    </source>
</evidence>
<evidence type="ECO:0000256" key="21">
    <source>
        <dbReference type="SAM" id="Phobius"/>
    </source>
</evidence>
<sequence>MEKAVILTISFFLLTFYCLVSLVSSVDTLRHGDSLNSSASLVSANKVFTLGFYKLEDTNNYLGIWYTDSYSDYPVWLGNREKPIMDNSGILTISSAGKLIITSNRSDPIELYAGGNGTNITATLLNSGNFVVREMNINGSAGRSLWESFDYPTDTLIPGMKLGVNHRTGRSWSLTSWFGENNPASGIFTLEWDPARHRLIVKQRGLVLWTSGDLKNYTDENSRLNVKEFENIVMKPDVFNFTYVSNGEEDYFSYSLIIDPKLTSEHRKTISLLRLKFNGDIYDIDNQTMAQVRLCYRDNIKGCELWEQPSCRNLNDSFVRKSGHFANGDGSQPIAESAYDKDDNASLTEIDCRDNCWKDCECVGFSSGDAYGCSYWKGKNLTFVQSYDGSEPKQFVLVSEASNKIESSAKRWKTWKIITLVITVVALLLGCVWFIIRKIEQGKRKEKELRELMTLEEYTETHTVESDGGQGHHLRLFTYSSIVRATGSFSSTNKLGEGGFGSVYKGETVEGQKIAVKVLSQRSRQGLVEFETELRLISQIQHVNLVKLLGYCKDRDEKMIIYDYMPNKSLDFYLFCEYRLFPTLYYTFSSYSEVFRK</sequence>
<evidence type="ECO:0000313" key="25">
    <source>
        <dbReference type="EMBL" id="CAI9772267.1"/>
    </source>
</evidence>
<dbReference type="SMART" id="SM00108">
    <property type="entry name" value="B_lectin"/>
    <property type="match status" value="1"/>
</dbReference>
<evidence type="ECO:0000256" key="11">
    <source>
        <dbReference type="ARBA" id="ARBA00022777"/>
    </source>
</evidence>
<dbReference type="InterPro" id="IPR001480">
    <property type="entry name" value="Bulb-type_lectin_dom"/>
</dbReference>
<accession>A0AAD1ZSC5</accession>
<dbReference type="PROSITE" id="PS00107">
    <property type="entry name" value="PROTEIN_KINASE_ATP"/>
    <property type="match status" value="1"/>
</dbReference>
<evidence type="ECO:0000256" key="22">
    <source>
        <dbReference type="SAM" id="SignalP"/>
    </source>
</evidence>
<dbReference type="InterPro" id="IPR017441">
    <property type="entry name" value="Protein_kinase_ATP_BS"/>
</dbReference>
<evidence type="ECO:0000256" key="14">
    <source>
        <dbReference type="ARBA" id="ARBA00023136"/>
    </source>
</evidence>
<evidence type="ECO:0000256" key="16">
    <source>
        <dbReference type="ARBA" id="ARBA00023170"/>
    </source>
</evidence>
<evidence type="ECO:0000256" key="20">
    <source>
        <dbReference type="PROSITE-ProRule" id="PRU10141"/>
    </source>
</evidence>
<dbReference type="InterPro" id="IPR001245">
    <property type="entry name" value="Ser-Thr/Tyr_kinase_cat_dom"/>
</dbReference>
<dbReference type="GO" id="GO:0004674">
    <property type="term" value="F:protein serine/threonine kinase activity"/>
    <property type="evidence" value="ECO:0007669"/>
    <property type="project" value="UniProtKB-KW"/>
</dbReference>
<keyword evidence="12 20" id="KW-0067">ATP-binding</keyword>
<evidence type="ECO:0000256" key="15">
    <source>
        <dbReference type="ARBA" id="ARBA00023157"/>
    </source>
</evidence>
<dbReference type="SUPFAM" id="SSF51110">
    <property type="entry name" value="alpha-D-mannose-specific plant lectins"/>
    <property type="match status" value="1"/>
</dbReference>
<comment type="catalytic activity">
    <reaction evidence="18">
        <text>L-threonyl-[protein] + ATP = O-phospho-L-threonyl-[protein] + ADP + H(+)</text>
        <dbReference type="Rhea" id="RHEA:46608"/>
        <dbReference type="Rhea" id="RHEA-COMP:11060"/>
        <dbReference type="Rhea" id="RHEA-COMP:11605"/>
        <dbReference type="ChEBI" id="CHEBI:15378"/>
        <dbReference type="ChEBI" id="CHEBI:30013"/>
        <dbReference type="ChEBI" id="CHEBI:30616"/>
        <dbReference type="ChEBI" id="CHEBI:61977"/>
        <dbReference type="ChEBI" id="CHEBI:456216"/>
        <dbReference type="EC" id="2.7.11.1"/>
    </reaction>
</comment>
<evidence type="ECO:0000256" key="6">
    <source>
        <dbReference type="ARBA" id="ARBA00022679"/>
    </source>
</evidence>
<dbReference type="GO" id="GO:0005524">
    <property type="term" value="F:ATP binding"/>
    <property type="evidence" value="ECO:0007669"/>
    <property type="project" value="UniProtKB-UniRule"/>
</dbReference>
<dbReference type="CDD" id="cd00028">
    <property type="entry name" value="B_lectin"/>
    <property type="match status" value="1"/>
</dbReference>
<keyword evidence="13 21" id="KW-1133">Transmembrane helix</keyword>
<dbReference type="SUPFAM" id="SSF56112">
    <property type="entry name" value="Protein kinase-like (PK-like)"/>
    <property type="match status" value="1"/>
</dbReference>
<keyword evidence="7 21" id="KW-0812">Transmembrane</keyword>
<keyword evidence="3" id="KW-1003">Cell membrane</keyword>
<evidence type="ECO:0000256" key="18">
    <source>
        <dbReference type="ARBA" id="ARBA00047899"/>
    </source>
</evidence>
<dbReference type="EMBL" id="OU503047">
    <property type="protein sequence ID" value="CAI9772267.1"/>
    <property type="molecule type" value="Genomic_DNA"/>
</dbReference>
<dbReference type="Gene3D" id="2.90.10.10">
    <property type="entry name" value="Bulb-type lectin domain"/>
    <property type="match status" value="1"/>
</dbReference>
<evidence type="ECO:0000256" key="9">
    <source>
        <dbReference type="ARBA" id="ARBA00022734"/>
    </source>
</evidence>
<dbReference type="FunFam" id="2.90.10.10:FF:000009">
    <property type="entry name" value="Receptor-like serine/threonine-protein kinase SD1-8"/>
    <property type="match status" value="1"/>
</dbReference>
<dbReference type="Pfam" id="PF07714">
    <property type="entry name" value="PK_Tyr_Ser-Thr"/>
    <property type="match status" value="1"/>
</dbReference>
<dbReference type="InterPro" id="IPR036426">
    <property type="entry name" value="Bulb-type_lectin_dom_sf"/>
</dbReference>
<evidence type="ECO:0000259" key="23">
    <source>
        <dbReference type="PROSITE" id="PS50011"/>
    </source>
</evidence>
<name>A0AAD1ZSC5_9LAMI</name>
<keyword evidence="17" id="KW-0325">Glycoprotein</keyword>
<evidence type="ECO:0000256" key="8">
    <source>
        <dbReference type="ARBA" id="ARBA00022729"/>
    </source>
</evidence>
<keyword evidence="11" id="KW-0418">Kinase</keyword>
<keyword evidence="16" id="KW-0675">Receptor</keyword>
<dbReference type="GO" id="GO:0030246">
    <property type="term" value="F:carbohydrate binding"/>
    <property type="evidence" value="ECO:0007669"/>
    <property type="project" value="UniProtKB-KW"/>
</dbReference>
<evidence type="ECO:0000256" key="4">
    <source>
        <dbReference type="ARBA" id="ARBA00022527"/>
    </source>
</evidence>
<dbReference type="AlphaFoldDB" id="A0AAD1ZSC5"/>
<dbReference type="Proteomes" id="UP000834106">
    <property type="component" value="Chromosome 12"/>
</dbReference>
<evidence type="ECO:0000256" key="19">
    <source>
        <dbReference type="ARBA" id="ARBA00048679"/>
    </source>
</evidence>
<dbReference type="Pfam" id="PF08276">
    <property type="entry name" value="PAN_2"/>
    <property type="match status" value="1"/>
</dbReference>
<keyword evidence="4" id="KW-0723">Serine/threonine-protein kinase</keyword>
<organism evidence="25 26">
    <name type="scientific">Fraxinus pennsylvanica</name>
    <dbReference type="NCBI Taxonomy" id="56036"/>
    <lineage>
        <taxon>Eukaryota</taxon>
        <taxon>Viridiplantae</taxon>
        <taxon>Streptophyta</taxon>
        <taxon>Embryophyta</taxon>
        <taxon>Tracheophyta</taxon>
        <taxon>Spermatophyta</taxon>
        <taxon>Magnoliopsida</taxon>
        <taxon>eudicotyledons</taxon>
        <taxon>Gunneridae</taxon>
        <taxon>Pentapetalae</taxon>
        <taxon>asterids</taxon>
        <taxon>lamiids</taxon>
        <taxon>Lamiales</taxon>
        <taxon>Oleaceae</taxon>
        <taxon>Oleeae</taxon>
        <taxon>Fraxinus</taxon>
    </lineage>
</organism>
<evidence type="ECO:0000256" key="13">
    <source>
        <dbReference type="ARBA" id="ARBA00022989"/>
    </source>
</evidence>
<dbReference type="EC" id="2.7.11.1" evidence="2"/>
<evidence type="ECO:0000256" key="5">
    <source>
        <dbReference type="ARBA" id="ARBA00022553"/>
    </source>
</evidence>
<dbReference type="InterPro" id="IPR000719">
    <property type="entry name" value="Prot_kinase_dom"/>
</dbReference>
<dbReference type="PROSITE" id="PS50011">
    <property type="entry name" value="PROTEIN_KINASE_DOM"/>
    <property type="match status" value="1"/>
</dbReference>
<keyword evidence="8 22" id="KW-0732">Signal</keyword>
<dbReference type="GO" id="GO:0005886">
    <property type="term" value="C:plasma membrane"/>
    <property type="evidence" value="ECO:0007669"/>
    <property type="project" value="UniProtKB-SubCell"/>
</dbReference>
<dbReference type="Pfam" id="PF01453">
    <property type="entry name" value="B_lectin"/>
    <property type="match status" value="1"/>
</dbReference>
<feature type="domain" description="Protein kinase" evidence="23">
    <location>
        <begin position="489"/>
        <end position="597"/>
    </location>
</feature>
<keyword evidence="26" id="KW-1185">Reference proteome</keyword>
<keyword evidence="10 20" id="KW-0547">Nucleotide-binding</keyword>
<feature type="chain" id="PRO_5042125825" description="non-specific serine/threonine protein kinase" evidence="22">
    <location>
        <begin position="26"/>
        <end position="597"/>
    </location>
</feature>
<dbReference type="FunFam" id="3.30.200.20:FF:000162">
    <property type="entry name" value="Adenine nucleotide alpha hydrolase-like domain kinase"/>
    <property type="match status" value="1"/>
</dbReference>
<dbReference type="InterPro" id="IPR011009">
    <property type="entry name" value="Kinase-like_dom_sf"/>
</dbReference>
<evidence type="ECO:0000256" key="1">
    <source>
        <dbReference type="ARBA" id="ARBA00004251"/>
    </source>
</evidence>
<dbReference type="PANTHER" id="PTHR32444">
    <property type="entry name" value="BULB-TYPE LECTIN DOMAIN-CONTAINING PROTEIN"/>
    <property type="match status" value="1"/>
</dbReference>
<dbReference type="PROSITE" id="PS50927">
    <property type="entry name" value="BULB_LECTIN"/>
    <property type="match status" value="1"/>
</dbReference>
<evidence type="ECO:0000256" key="10">
    <source>
        <dbReference type="ARBA" id="ARBA00022741"/>
    </source>
</evidence>
<evidence type="ECO:0000313" key="26">
    <source>
        <dbReference type="Proteomes" id="UP000834106"/>
    </source>
</evidence>
<dbReference type="Gene3D" id="3.30.200.20">
    <property type="entry name" value="Phosphorylase Kinase, domain 1"/>
    <property type="match status" value="1"/>
</dbReference>
<feature type="domain" description="Bulb-type lectin" evidence="24">
    <location>
        <begin position="26"/>
        <end position="145"/>
    </location>
</feature>
<keyword evidence="14 21" id="KW-0472">Membrane</keyword>
<evidence type="ECO:0000259" key="24">
    <source>
        <dbReference type="PROSITE" id="PS50927"/>
    </source>
</evidence>
<evidence type="ECO:0000256" key="3">
    <source>
        <dbReference type="ARBA" id="ARBA00022475"/>
    </source>
</evidence>
<comment type="catalytic activity">
    <reaction evidence="19">
        <text>L-seryl-[protein] + ATP = O-phospho-L-seryl-[protein] + ADP + H(+)</text>
        <dbReference type="Rhea" id="RHEA:17989"/>
        <dbReference type="Rhea" id="RHEA-COMP:9863"/>
        <dbReference type="Rhea" id="RHEA-COMP:11604"/>
        <dbReference type="ChEBI" id="CHEBI:15378"/>
        <dbReference type="ChEBI" id="CHEBI:29999"/>
        <dbReference type="ChEBI" id="CHEBI:30616"/>
        <dbReference type="ChEBI" id="CHEBI:83421"/>
        <dbReference type="ChEBI" id="CHEBI:456216"/>
        <dbReference type="EC" id="2.7.11.1"/>
    </reaction>
</comment>
<keyword evidence="5" id="KW-0597">Phosphoprotein</keyword>
<proteinExistence type="predicted"/>
<dbReference type="PANTHER" id="PTHR32444:SF226">
    <property type="entry name" value="BULB-TYPE LECTIN DOMAIN-CONTAINING PROTEIN"/>
    <property type="match status" value="1"/>
</dbReference>
<reference evidence="25" key="1">
    <citation type="submission" date="2023-05" db="EMBL/GenBank/DDBJ databases">
        <authorList>
            <person name="Huff M."/>
        </authorList>
    </citation>
    <scope>NUCLEOTIDE SEQUENCE</scope>
</reference>
<gene>
    <name evidence="25" type="ORF">FPE_LOCUS19697</name>
</gene>
<comment type="subcellular location">
    <subcellularLocation>
        <location evidence="1">Cell membrane</location>
        <topology evidence="1">Single-pass type I membrane protein</topology>
    </subcellularLocation>
</comment>
<dbReference type="InterPro" id="IPR003609">
    <property type="entry name" value="Pan_app"/>
</dbReference>